<comment type="caution">
    <text evidence="4">The sequence shown here is derived from an EMBL/GenBank/DDBJ whole genome shotgun (WGS) entry which is preliminary data.</text>
</comment>
<dbReference type="SUPFAM" id="SSF52058">
    <property type="entry name" value="L domain-like"/>
    <property type="match status" value="1"/>
</dbReference>
<dbReference type="Pfam" id="PF00560">
    <property type="entry name" value="LRR_1"/>
    <property type="match status" value="1"/>
</dbReference>
<sequence length="152" mass="16543">MSFLTQFSAPENQLNGSLPPNTFHILYNIQLFEIGENRISGPISSSITNASNFLTLDIGGNHFMGQVPGQLPNSLGNLSAELSMLFLAGNRIFENILAELGNLIDLIGLGMENNLFEGIIPTTFRKFQNMQVPDLSGNRISGDIPDFIGNLS</sequence>
<protein>
    <submittedName>
        <fullName evidence="4">Uncharacterized protein</fullName>
    </submittedName>
</protein>
<name>A0ABD1LY54_9FABA</name>
<dbReference type="Gene3D" id="3.80.10.10">
    <property type="entry name" value="Ribonuclease Inhibitor"/>
    <property type="match status" value="1"/>
</dbReference>
<evidence type="ECO:0000256" key="2">
    <source>
        <dbReference type="ARBA" id="ARBA00022737"/>
    </source>
</evidence>
<organism evidence="4 5">
    <name type="scientific">Flemingia macrophylla</name>
    <dbReference type="NCBI Taxonomy" id="520843"/>
    <lineage>
        <taxon>Eukaryota</taxon>
        <taxon>Viridiplantae</taxon>
        <taxon>Streptophyta</taxon>
        <taxon>Embryophyta</taxon>
        <taxon>Tracheophyta</taxon>
        <taxon>Spermatophyta</taxon>
        <taxon>Magnoliopsida</taxon>
        <taxon>eudicotyledons</taxon>
        <taxon>Gunneridae</taxon>
        <taxon>Pentapetalae</taxon>
        <taxon>rosids</taxon>
        <taxon>fabids</taxon>
        <taxon>Fabales</taxon>
        <taxon>Fabaceae</taxon>
        <taxon>Papilionoideae</taxon>
        <taxon>50 kb inversion clade</taxon>
        <taxon>NPAAA clade</taxon>
        <taxon>indigoferoid/millettioid clade</taxon>
        <taxon>Phaseoleae</taxon>
        <taxon>Flemingia</taxon>
    </lineage>
</organism>
<evidence type="ECO:0000313" key="4">
    <source>
        <dbReference type="EMBL" id="KAL2327860.1"/>
    </source>
</evidence>
<evidence type="ECO:0000313" key="5">
    <source>
        <dbReference type="Proteomes" id="UP001603857"/>
    </source>
</evidence>
<evidence type="ECO:0000256" key="1">
    <source>
        <dbReference type="ARBA" id="ARBA00022614"/>
    </source>
</evidence>
<keyword evidence="2" id="KW-0677">Repeat</keyword>
<gene>
    <name evidence="4" type="ORF">Fmac_021287</name>
</gene>
<evidence type="ECO:0000256" key="3">
    <source>
        <dbReference type="ARBA" id="ARBA00023180"/>
    </source>
</evidence>
<accession>A0ABD1LY54</accession>
<keyword evidence="3" id="KW-0325">Glycoprotein</keyword>
<dbReference type="PANTHER" id="PTHR48056:SF89">
    <property type="entry name" value="OS06G0585982 PROTEIN"/>
    <property type="match status" value="1"/>
</dbReference>
<dbReference type="AlphaFoldDB" id="A0ABD1LY54"/>
<proteinExistence type="predicted"/>
<dbReference type="InterPro" id="IPR001611">
    <property type="entry name" value="Leu-rich_rpt"/>
</dbReference>
<dbReference type="PANTHER" id="PTHR48056">
    <property type="entry name" value="LRR RECEPTOR-LIKE SERINE/THREONINE-PROTEIN KINASE-RELATED"/>
    <property type="match status" value="1"/>
</dbReference>
<dbReference type="EMBL" id="JBGMDY010000007">
    <property type="protein sequence ID" value="KAL2327860.1"/>
    <property type="molecule type" value="Genomic_DNA"/>
</dbReference>
<dbReference type="Proteomes" id="UP001603857">
    <property type="component" value="Unassembled WGS sequence"/>
</dbReference>
<dbReference type="InterPro" id="IPR050647">
    <property type="entry name" value="Plant_LRR-RLKs"/>
</dbReference>
<dbReference type="InterPro" id="IPR032675">
    <property type="entry name" value="LRR_dom_sf"/>
</dbReference>
<keyword evidence="5" id="KW-1185">Reference proteome</keyword>
<reference evidence="4 5" key="1">
    <citation type="submission" date="2024-08" db="EMBL/GenBank/DDBJ databases">
        <title>Insights into the chromosomal genome structure of Flemingia macrophylla.</title>
        <authorList>
            <person name="Ding Y."/>
            <person name="Zhao Y."/>
            <person name="Bi W."/>
            <person name="Wu M."/>
            <person name="Zhao G."/>
            <person name="Gong Y."/>
            <person name="Li W."/>
            <person name="Zhang P."/>
        </authorList>
    </citation>
    <scope>NUCLEOTIDE SEQUENCE [LARGE SCALE GENOMIC DNA]</scope>
    <source>
        <strain evidence="4">DYQJB</strain>
        <tissue evidence="4">Leaf</tissue>
    </source>
</reference>
<keyword evidence="1" id="KW-0433">Leucine-rich repeat</keyword>